<dbReference type="EMBL" id="MLJW01000871">
    <property type="protein sequence ID" value="OIQ81861.1"/>
    <property type="molecule type" value="Genomic_DNA"/>
</dbReference>
<proteinExistence type="predicted"/>
<reference evidence="4" key="1">
    <citation type="submission" date="2016-10" db="EMBL/GenBank/DDBJ databases">
        <title>Sequence of Gallionella enrichment culture.</title>
        <authorList>
            <person name="Poehlein A."/>
            <person name="Muehling M."/>
            <person name="Daniel R."/>
        </authorList>
    </citation>
    <scope>NUCLEOTIDE SEQUENCE</scope>
</reference>
<sequence length="198" mass="21664">MAVICNPNNPTGHVFPPELLLDALQRLTSHQGWLIVDEAFMDATPESSLAAFTGQPGLIVLRSLGKFFGLAGARIGFTLAWPELLERLEASLGPWPIGGPARLAARLALQDTAWQADTRQQLQDNAARLRTLLTKHGLPPRGGSALFQWVVAPHAATIHERLARRGILTRLFTEPASLRFGLPGTEQEWVRLAKALED</sequence>
<comment type="caution">
    <text evidence="4">The sequence shown here is derived from an EMBL/GenBank/DDBJ whole genome shotgun (WGS) entry which is preliminary data.</text>
</comment>
<dbReference type="InterPro" id="IPR004838">
    <property type="entry name" value="NHTrfase_class1_PyrdxlP-BS"/>
</dbReference>
<name>A0A1J5R122_9ZZZZ</name>
<dbReference type="EC" id="4.1.1.81" evidence="4"/>
<dbReference type="PANTHER" id="PTHR42885:SF1">
    <property type="entry name" value="THREONINE-PHOSPHATE DECARBOXYLASE"/>
    <property type="match status" value="1"/>
</dbReference>
<dbReference type="GO" id="GO:0048472">
    <property type="term" value="F:threonine-phosphate decarboxylase activity"/>
    <property type="evidence" value="ECO:0007669"/>
    <property type="project" value="UniProtKB-EC"/>
</dbReference>
<evidence type="ECO:0000256" key="2">
    <source>
        <dbReference type="ARBA" id="ARBA00022898"/>
    </source>
</evidence>
<accession>A0A1J5R122</accession>
<evidence type="ECO:0000313" key="4">
    <source>
        <dbReference type="EMBL" id="OIQ81861.1"/>
    </source>
</evidence>
<dbReference type="InterPro" id="IPR015421">
    <property type="entry name" value="PyrdxlP-dep_Trfase_major"/>
</dbReference>
<dbReference type="InterPro" id="IPR004839">
    <property type="entry name" value="Aminotransferase_I/II_large"/>
</dbReference>
<dbReference type="PANTHER" id="PTHR42885">
    <property type="entry name" value="HISTIDINOL-PHOSPHATE AMINOTRANSFERASE-RELATED"/>
    <property type="match status" value="1"/>
</dbReference>
<dbReference type="PROSITE" id="PS00105">
    <property type="entry name" value="AA_TRANSFER_CLASS_1"/>
    <property type="match status" value="1"/>
</dbReference>
<dbReference type="Gene3D" id="3.40.640.10">
    <property type="entry name" value="Type I PLP-dependent aspartate aminotransferase-like (Major domain)"/>
    <property type="match status" value="1"/>
</dbReference>
<dbReference type="AlphaFoldDB" id="A0A1J5R122"/>
<comment type="cofactor">
    <cofactor evidence="1">
        <name>pyridoxal 5'-phosphate</name>
        <dbReference type="ChEBI" id="CHEBI:597326"/>
    </cofactor>
</comment>
<keyword evidence="4" id="KW-0456">Lyase</keyword>
<dbReference type="Gene3D" id="3.90.1150.10">
    <property type="entry name" value="Aspartate Aminotransferase, domain 1"/>
    <property type="match status" value="1"/>
</dbReference>
<organism evidence="4">
    <name type="scientific">mine drainage metagenome</name>
    <dbReference type="NCBI Taxonomy" id="410659"/>
    <lineage>
        <taxon>unclassified sequences</taxon>
        <taxon>metagenomes</taxon>
        <taxon>ecological metagenomes</taxon>
    </lineage>
</organism>
<dbReference type="SUPFAM" id="SSF53383">
    <property type="entry name" value="PLP-dependent transferases"/>
    <property type="match status" value="1"/>
</dbReference>
<dbReference type="Pfam" id="PF00155">
    <property type="entry name" value="Aminotran_1_2"/>
    <property type="match status" value="1"/>
</dbReference>
<gene>
    <name evidence="4" type="primary">cobD_8</name>
    <name evidence="4" type="ORF">GALL_363540</name>
</gene>
<keyword evidence="2" id="KW-0663">Pyridoxal phosphate</keyword>
<protein>
    <submittedName>
        <fullName evidence="4">Threonine-phosphate decarboxylase</fullName>
        <ecNumber evidence="4">4.1.1.81</ecNumber>
    </submittedName>
</protein>
<dbReference type="InterPro" id="IPR015424">
    <property type="entry name" value="PyrdxlP-dep_Trfase"/>
</dbReference>
<evidence type="ECO:0000259" key="3">
    <source>
        <dbReference type="Pfam" id="PF00155"/>
    </source>
</evidence>
<dbReference type="InterPro" id="IPR015422">
    <property type="entry name" value="PyrdxlP-dep_Trfase_small"/>
</dbReference>
<feature type="domain" description="Aminotransferase class I/classII large" evidence="3">
    <location>
        <begin position="3"/>
        <end position="195"/>
    </location>
</feature>
<dbReference type="CDD" id="cd00609">
    <property type="entry name" value="AAT_like"/>
    <property type="match status" value="1"/>
</dbReference>
<dbReference type="GO" id="GO:0030170">
    <property type="term" value="F:pyridoxal phosphate binding"/>
    <property type="evidence" value="ECO:0007669"/>
    <property type="project" value="InterPro"/>
</dbReference>
<evidence type="ECO:0000256" key="1">
    <source>
        <dbReference type="ARBA" id="ARBA00001933"/>
    </source>
</evidence>